<feature type="transmembrane region" description="Helical" evidence="1">
    <location>
        <begin position="523"/>
        <end position="544"/>
    </location>
</feature>
<dbReference type="RefSeq" id="WP_123647818.1">
    <property type="nucleotide sequence ID" value="NZ_RCTY01000032.1"/>
</dbReference>
<dbReference type="InterPro" id="IPR001036">
    <property type="entry name" value="Acrflvin-R"/>
</dbReference>
<dbReference type="SUPFAM" id="SSF82866">
    <property type="entry name" value="Multidrug efflux transporter AcrB transmembrane domain"/>
    <property type="match status" value="2"/>
</dbReference>
<dbReference type="Gene3D" id="3.30.70.1320">
    <property type="entry name" value="Multidrug efflux transporter AcrB pore domain like"/>
    <property type="match status" value="1"/>
</dbReference>
<feature type="transmembrane region" description="Helical" evidence="1">
    <location>
        <begin position="386"/>
        <end position="405"/>
    </location>
</feature>
<dbReference type="InterPro" id="IPR027463">
    <property type="entry name" value="AcrB_DN_DC_subdom"/>
</dbReference>
<organism evidence="2 3">
    <name type="scientific">Lysobacter enzymogenes</name>
    <dbReference type="NCBI Taxonomy" id="69"/>
    <lineage>
        <taxon>Bacteria</taxon>
        <taxon>Pseudomonadati</taxon>
        <taxon>Pseudomonadota</taxon>
        <taxon>Gammaproteobacteria</taxon>
        <taxon>Lysobacterales</taxon>
        <taxon>Lysobacteraceae</taxon>
        <taxon>Lysobacter</taxon>
    </lineage>
</organism>
<feature type="transmembrane region" description="Helical" evidence="1">
    <location>
        <begin position="970"/>
        <end position="993"/>
    </location>
</feature>
<dbReference type="GO" id="GO:0005886">
    <property type="term" value="C:plasma membrane"/>
    <property type="evidence" value="ECO:0007669"/>
    <property type="project" value="TreeGrafter"/>
</dbReference>
<dbReference type="Proteomes" id="UP000275910">
    <property type="component" value="Unassembled WGS sequence"/>
</dbReference>
<feature type="transmembrane region" description="Helical" evidence="1">
    <location>
        <begin position="895"/>
        <end position="918"/>
    </location>
</feature>
<dbReference type="PANTHER" id="PTHR32063:SF77">
    <property type="entry name" value="ACR FAMILY TRANSPORT PROTEIN"/>
    <property type="match status" value="1"/>
</dbReference>
<feature type="transmembrane region" description="Helical" evidence="1">
    <location>
        <begin position="463"/>
        <end position="482"/>
    </location>
</feature>
<reference evidence="2 3" key="1">
    <citation type="submission" date="2018-10" db="EMBL/GenBank/DDBJ databases">
        <title>The genome of Lysobacter enzymogenes OH11.</title>
        <authorList>
            <person name="Liu F."/>
            <person name="Zhao Y."/>
            <person name="Qian G."/>
            <person name="Chen Y."/>
            <person name="Xu H."/>
        </authorList>
    </citation>
    <scope>NUCLEOTIDE SEQUENCE [LARGE SCALE GENOMIC DNA]</scope>
    <source>
        <strain evidence="2 3">OH11</strain>
    </source>
</reference>
<comment type="caution">
    <text evidence="2">The sequence shown here is derived from an EMBL/GenBank/DDBJ whole genome shotgun (WGS) entry which is preliminary data.</text>
</comment>
<feature type="transmembrane region" description="Helical" evidence="1">
    <location>
        <begin position="360"/>
        <end position="380"/>
    </location>
</feature>
<keyword evidence="1" id="KW-0472">Membrane</keyword>
<dbReference type="PRINTS" id="PR00702">
    <property type="entry name" value="ACRIFLAVINRP"/>
</dbReference>
<dbReference type="EMBL" id="RCTY01000032">
    <property type="protein sequence ID" value="ROU06622.1"/>
    <property type="molecule type" value="Genomic_DNA"/>
</dbReference>
<dbReference type="Gene3D" id="3.30.70.1430">
    <property type="entry name" value="Multidrug efflux transporter AcrB pore domain"/>
    <property type="match status" value="2"/>
</dbReference>
<accession>A0A3N2RGP5</accession>
<keyword evidence="1" id="KW-0812">Transmembrane</keyword>
<feature type="transmembrane region" description="Helical" evidence="1">
    <location>
        <begin position="335"/>
        <end position="353"/>
    </location>
</feature>
<keyword evidence="1" id="KW-1133">Transmembrane helix</keyword>
<evidence type="ECO:0000313" key="3">
    <source>
        <dbReference type="Proteomes" id="UP000275910"/>
    </source>
</evidence>
<name>A0A3N2RGP5_LYSEN</name>
<evidence type="ECO:0000256" key="1">
    <source>
        <dbReference type="SAM" id="Phobius"/>
    </source>
</evidence>
<sequence length="1021" mass="109896">MRKSLSAWSIGNPIPSILLFALLTIAGALAFLELPITNMPNVAMPVVTVQLVQPGAPPSEIENQITRKVEGALASLQGVRHVSSKIVEGVSLTTIEFALETDIDRAVNDTRDAVAKVRNQLPTTMEEPVVQRSEDNGEAILVYSVEAPEMSAEELSWFIDDSLHRELLSIVGVARVQRGGGIDREIGVTLDPATLSALGVTAAEVSRQLAQTQTDVPGGRVLLQGTEYALRTVGRAATVEQLRELRIAVPGGREVKLGDLGTVANGGAEARSVTRLDGRPAVTFSVYKSRAASEVSVARAVQQRLDELQQRRGDLKFRRIFSLVELTETGFRSTMYTFLEGTLLTVLVVFAFLRDRRATAIAALTIPLSIVPTFLCMQWLGFTLNFVSLVAVSLVTGVLVDDAIVEIENIHRHMREGRGPREAALVASDEIGLAVVATTLVICAVFLPVGLMDGLPGQYFKQFGLTVAIAAFFSLAVARLITPMLASRLLRMPRHGHEEGDGPWTRRYLAAVEWTLRHRLKTVAIAAATLVASFALVPLLPSGFMPYQDFGQASVSVELPRGSSLADTDAAAQQVARILKSRPEVAYALTTAGTGEGGVNRATVLAKLVPARERALDERAFGNAMLPQLEALPDLRARFDNATGSKDLSLSLVGEDPADLARAAEALERQMRGLKGLSSVASDSGQQQPEITVNVDSAKAAQLGITAQQIGDAINISTIGDNDNRLAKFDYDHRQVPIRVRLPREFGRDLGVLENLKLATADGGSVPLAAVATLRFGVGPTTIERYDRQRRIDLSANLDGIALGTALERIRALPAMRELPRSVSVLDTGDAEFMGELMASFLKAIGAGLLLVYSVQVLLYRDWLQPLTRMAALPLSIGGAFALMFLTGTEFGLPAMIGVLMLMGIADKNSILLVDYMLERMRAGAPRREAIVEACRVRARPIVMTSLAMAAGMLPTAIGAGLDAAFRAPMAIAVIGGLVSSTALSLVFMPVLFSCMRDVEEWLWARWRTHDAPPQPQPAAS</sequence>
<dbReference type="Gene3D" id="3.30.2090.10">
    <property type="entry name" value="Multidrug efflux transporter AcrB TolC docking domain, DN and DC subdomains"/>
    <property type="match status" value="2"/>
</dbReference>
<gene>
    <name evidence="2" type="ORF">D9T17_13060</name>
</gene>
<dbReference type="SUPFAM" id="SSF82714">
    <property type="entry name" value="Multidrug efflux transporter AcrB TolC docking domain, DN and DC subdomains"/>
    <property type="match status" value="2"/>
</dbReference>
<dbReference type="Pfam" id="PF00873">
    <property type="entry name" value="ACR_tran"/>
    <property type="match status" value="1"/>
</dbReference>
<dbReference type="PANTHER" id="PTHR32063">
    <property type="match status" value="1"/>
</dbReference>
<feature type="transmembrane region" description="Helical" evidence="1">
    <location>
        <begin position="939"/>
        <end position="958"/>
    </location>
</feature>
<feature type="transmembrane region" description="Helical" evidence="1">
    <location>
        <begin position="837"/>
        <end position="859"/>
    </location>
</feature>
<evidence type="ECO:0000313" key="2">
    <source>
        <dbReference type="EMBL" id="ROU06622.1"/>
    </source>
</evidence>
<dbReference type="Gene3D" id="1.20.1640.10">
    <property type="entry name" value="Multidrug efflux transporter AcrB transmembrane domain"/>
    <property type="match status" value="2"/>
</dbReference>
<feature type="transmembrane region" description="Helical" evidence="1">
    <location>
        <begin position="871"/>
        <end position="889"/>
    </location>
</feature>
<feature type="transmembrane region" description="Helical" evidence="1">
    <location>
        <begin position="431"/>
        <end position="451"/>
    </location>
</feature>
<protein>
    <submittedName>
        <fullName evidence="2">Efflux RND transporter permease subunit</fullName>
    </submittedName>
</protein>
<dbReference type="Gene3D" id="3.30.70.1440">
    <property type="entry name" value="Multidrug efflux transporter AcrB pore domain"/>
    <property type="match status" value="1"/>
</dbReference>
<dbReference type="SUPFAM" id="SSF82693">
    <property type="entry name" value="Multidrug efflux transporter AcrB pore domain, PN1, PN2, PC1 and PC2 subdomains"/>
    <property type="match status" value="3"/>
</dbReference>
<proteinExistence type="predicted"/>
<dbReference type="GO" id="GO:0042910">
    <property type="term" value="F:xenobiotic transmembrane transporter activity"/>
    <property type="evidence" value="ECO:0007669"/>
    <property type="project" value="TreeGrafter"/>
</dbReference>
<dbReference type="AlphaFoldDB" id="A0A3N2RGP5"/>